<evidence type="ECO:0000313" key="1">
    <source>
        <dbReference type="EMBL" id="MFD2834253.1"/>
    </source>
</evidence>
<evidence type="ECO:0000313" key="2">
    <source>
        <dbReference type="Proteomes" id="UP001597438"/>
    </source>
</evidence>
<sequence>MTPFFLYNTLRSNNNLLMQTYFICFSLKNSSGAEYFVALSNKLAERHRVFILTYDSEVHPFEIDPGIEVLKWPSVRPTGIKGYLLKLINDLTNS</sequence>
<comment type="caution">
    <text evidence="1">The sequence shown here is derived from an EMBL/GenBank/DDBJ whole genome shotgun (WGS) entry which is preliminary data.</text>
</comment>
<name>A0ABW5XA48_9FLAO</name>
<accession>A0ABW5XA48</accession>
<proteinExistence type="predicted"/>
<reference evidence="2" key="1">
    <citation type="journal article" date="2019" name="Int. J. Syst. Evol. Microbiol.">
        <title>The Global Catalogue of Microorganisms (GCM) 10K type strain sequencing project: providing services to taxonomists for standard genome sequencing and annotation.</title>
        <authorList>
            <consortium name="The Broad Institute Genomics Platform"/>
            <consortium name="The Broad Institute Genome Sequencing Center for Infectious Disease"/>
            <person name="Wu L."/>
            <person name="Ma J."/>
        </authorList>
    </citation>
    <scope>NUCLEOTIDE SEQUENCE [LARGE SCALE GENOMIC DNA]</scope>
    <source>
        <strain evidence="2">KCTC 52925</strain>
    </source>
</reference>
<dbReference type="EMBL" id="JBHUOJ010000032">
    <property type="protein sequence ID" value="MFD2834253.1"/>
    <property type="molecule type" value="Genomic_DNA"/>
</dbReference>
<keyword evidence="2" id="KW-1185">Reference proteome</keyword>
<dbReference type="Proteomes" id="UP001597438">
    <property type="component" value="Unassembled WGS sequence"/>
</dbReference>
<protein>
    <submittedName>
        <fullName evidence="1">Uncharacterized protein</fullName>
    </submittedName>
</protein>
<gene>
    <name evidence="1" type="ORF">ACFSYS_13230</name>
</gene>
<organism evidence="1 2">
    <name type="scientific">Christiangramia antarctica</name>
    <dbReference type="NCBI Taxonomy" id="2058158"/>
    <lineage>
        <taxon>Bacteria</taxon>
        <taxon>Pseudomonadati</taxon>
        <taxon>Bacteroidota</taxon>
        <taxon>Flavobacteriia</taxon>
        <taxon>Flavobacteriales</taxon>
        <taxon>Flavobacteriaceae</taxon>
        <taxon>Christiangramia</taxon>
    </lineage>
</organism>